<evidence type="ECO:0000313" key="2">
    <source>
        <dbReference type="EMBL" id="PKI67412.1"/>
    </source>
</evidence>
<dbReference type="AlphaFoldDB" id="A0A2I0KFY1"/>
<dbReference type="EMBL" id="PGOL01000604">
    <property type="protein sequence ID" value="PKI67412.1"/>
    <property type="molecule type" value="Genomic_DNA"/>
</dbReference>
<proteinExistence type="predicted"/>
<sequence>MSPISNSIMEKEGTQGRSGQGPDPAEGSPPALNPSGEVARVQPPRLRGRGPARRGPDPAGGSPSDETATSPEGSRSAGSSQPSTLAAVGDPTKERRTTTITTKGPESGPYIKSNAEKKSGLGSSSHQEESFSSLEGLVNLTSKSVPTILGLLNHRTGVSRELRSWSRGTPSDAQVKAKREREREQQGEKKSLPEFPKGAGIYRGRYEANLKPLDRTWAHHGPKGWSRVRARSILFRPKVEIREGGMLADRMGMIAEGEMLVGGGRFADAEGGMLVNLQGWNAYQEQKAFRSPRAESLPIAGGGMLAGGRRFADHREQNASRGRKVHRPLGTKCPPGRNAHQGQKVRRSPGAKHSPTAGGRVLDDCWGWNAHRGQNASWVQKVRRLPRVECSPGPEGSPITRGGMLIEVRRLAGGGMLIGGGRLAGSERLADLWGRKVRRERNTRRGGKLADRQG</sequence>
<gene>
    <name evidence="2" type="ORF">CRG98_012197</name>
</gene>
<feature type="region of interest" description="Disordered" evidence="1">
    <location>
        <begin position="1"/>
        <end position="128"/>
    </location>
</feature>
<organism evidence="2 3">
    <name type="scientific">Punica granatum</name>
    <name type="common">Pomegranate</name>
    <dbReference type="NCBI Taxonomy" id="22663"/>
    <lineage>
        <taxon>Eukaryota</taxon>
        <taxon>Viridiplantae</taxon>
        <taxon>Streptophyta</taxon>
        <taxon>Embryophyta</taxon>
        <taxon>Tracheophyta</taxon>
        <taxon>Spermatophyta</taxon>
        <taxon>Magnoliopsida</taxon>
        <taxon>eudicotyledons</taxon>
        <taxon>Gunneridae</taxon>
        <taxon>Pentapetalae</taxon>
        <taxon>rosids</taxon>
        <taxon>malvids</taxon>
        <taxon>Myrtales</taxon>
        <taxon>Lythraceae</taxon>
        <taxon>Punica</taxon>
    </lineage>
</organism>
<feature type="region of interest" description="Disordered" evidence="1">
    <location>
        <begin position="162"/>
        <end position="196"/>
    </location>
</feature>
<evidence type="ECO:0000256" key="1">
    <source>
        <dbReference type="SAM" id="MobiDB-lite"/>
    </source>
</evidence>
<comment type="caution">
    <text evidence="2">The sequence shown here is derived from an EMBL/GenBank/DDBJ whole genome shotgun (WGS) entry which is preliminary data.</text>
</comment>
<protein>
    <submittedName>
        <fullName evidence="2">Uncharacterized protein</fullName>
    </submittedName>
</protein>
<keyword evidence="3" id="KW-1185">Reference proteome</keyword>
<feature type="compositionally biased region" description="Polar residues" evidence="1">
    <location>
        <begin position="66"/>
        <end position="84"/>
    </location>
</feature>
<dbReference type="Proteomes" id="UP000233551">
    <property type="component" value="Unassembled WGS sequence"/>
</dbReference>
<feature type="region of interest" description="Disordered" evidence="1">
    <location>
        <begin position="316"/>
        <end position="358"/>
    </location>
</feature>
<accession>A0A2I0KFY1</accession>
<reference evidence="2 3" key="1">
    <citation type="submission" date="2017-11" db="EMBL/GenBank/DDBJ databases">
        <title>De-novo sequencing of pomegranate (Punica granatum L.) genome.</title>
        <authorList>
            <person name="Akparov Z."/>
            <person name="Amiraslanov A."/>
            <person name="Hajiyeva S."/>
            <person name="Abbasov M."/>
            <person name="Kaur K."/>
            <person name="Hamwieh A."/>
            <person name="Solovyev V."/>
            <person name="Salamov A."/>
            <person name="Braich B."/>
            <person name="Kosarev P."/>
            <person name="Mahmoud A."/>
            <person name="Hajiyev E."/>
            <person name="Babayeva S."/>
            <person name="Izzatullayeva V."/>
            <person name="Mammadov A."/>
            <person name="Mammadov A."/>
            <person name="Sharifova S."/>
            <person name="Ojaghi J."/>
            <person name="Eynullazada K."/>
            <person name="Bayramov B."/>
            <person name="Abdulazimova A."/>
            <person name="Shahmuradov I."/>
        </authorList>
    </citation>
    <scope>NUCLEOTIDE SEQUENCE [LARGE SCALE GENOMIC DNA]</scope>
    <source>
        <strain evidence="3">cv. AG2017</strain>
        <tissue evidence="2">Leaf</tissue>
    </source>
</reference>
<name>A0A2I0KFY1_PUNGR</name>
<feature type="compositionally biased region" description="Basic and acidic residues" evidence="1">
    <location>
        <begin position="175"/>
        <end position="192"/>
    </location>
</feature>
<evidence type="ECO:0000313" key="3">
    <source>
        <dbReference type="Proteomes" id="UP000233551"/>
    </source>
</evidence>